<keyword evidence="2" id="KW-0547">Nucleotide-binding</keyword>
<dbReference type="GO" id="GO:0000724">
    <property type="term" value="P:double-strand break repair via homologous recombination"/>
    <property type="evidence" value="ECO:0007669"/>
    <property type="project" value="TreeGrafter"/>
</dbReference>
<feature type="coiled-coil region" evidence="6">
    <location>
        <begin position="632"/>
        <end position="679"/>
    </location>
</feature>
<comment type="caution">
    <text evidence="10">The sequence shown here is derived from an EMBL/GenBank/DDBJ whole genome shotgun (WGS) entry which is preliminary data.</text>
</comment>
<keyword evidence="11" id="KW-1185">Reference proteome</keyword>
<sequence length="762" mass="85143">MQVDTPEDTSMDVSLPIDVSKLTKMEDIEAAYRTRIPADRRLPDGYWTKHNSRLLALGMKLCLALHTATDGRISPKEFQLDSALALLSGKDSEVDAGTGSGKTICMILPALLSGGLSIIVSPLKTVQEGQVKELARFGVRAFAVNEDTSKDPKVWQDVWALKYTVLIVQPEQLSMHQGHFSRLARIINNKKFSKHIRLVHVDEAHFIHLAGIKRHGRPAFRPAWGNLGPFRLKLSKHVRFQSLSGTQPPHIKKTIREHLLFEETRLHCIKITSNRPNICSATHSIVGSLDDFSNLVYTLPMTSVWPPDFCLEDLKKGVIFHESIERCTAAANFLDKRLPTDLQGKGIIRPFHAGMSKPYLVSVLEDFRDPKGTCRQLHATEIAAVGIDVKDVAYVVQYGVTNEVPVMLQRAGRAGRDGVSECIFLLQTEKFVEKINLRPFGENIWSSDDPDQPHSGDLNDRSKKEQRVGIGMAKILQSDKCLRETFAEANGDTTDDGNGFRFGSFFPGEMLYEDPKTKKRYFGDVDNPRKNEIVTKPTVAPESLKRARPKYRPTGYRPALVHALEKWRFDAWKASPIRGAILASSILPKECIQRLSMLTLEDHLTSEDELAEALDLPASWKAKYAKPILGVIRKFEDDVKQLKQDAKVEEEERLKRRKIEEAKQSFEKASEEMERAARENALAQLCPAPTAGPRRSARLAKPADSGNNAAASSSSIAAEPPSEVAAAKAQELLQQVRDGVLSFDEVRKMLGARRHITDATPY</sequence>
<dbReference type="InterPro" id="IPR027417">
    <property type="entry name" value="P-loop_NTPase"/>
</dbReference>
<evidence type="ECO:0000256" key="4">
    <source>
        <dbReference type="ARBA" id="ARBA00034617"/>
    </source>
</evidence>
<feature type="region of interest" description="Disordered" evidence="7">
    <location>
        <begin position="442"/>
        <end position="465"/>
    </location>
</feature>
<dbReference type="PROSITE" id="PS51194">
    <property type="entry name" value="HELICASE_CTER"/>
    <property type="match status" value="1"/>
</dbReference>
<dbReference type="Pfam" id="PF00270">
    <property type="entry name" value="DEAD"/>
    <property type="match status" value="1"/>
</dbReference>
<keyword evidence="3" id="KW-0067">ATP-binding</keyword>
<dbReference type="GO" id="GO:0005524">
    <property type="term" value="F:ATP binding"/>
    <property type="evidence" value="ECO:0007669"/>
    <property type="project" value="UniProtKB-KW"/>
</dbReference>
<dbReference type="GO" id="GO:0009378">
    <property type="term" value="F:four-way junction helicase activity"/>
    <property type="evidence" value="ECO:0007669"/>
    <property type="project" value="TreeGrafter"/>
</dbReference>
<feature type="domain" description="Helicase C-terminal" evidence="9">
    <location>
        <begin position="306"/>
        <end position="459"/>
    </location>
</feature>
<dbReference type="SMART" id="SM00487">
    <property type="entry name" value="DEXDc"/>
    <property type="match status" value="1"/>
</dbReference>
<dbReference type="Pfam" id="PF00271">
    <property type="entry name" value="Helicase_C"/>
    <property type="match status" value="1"/>
</dbReference>
<dbReference type="EMBL" id="JAACJK010000063">
    <property type="protein sequence ID" value="KAF5335284.1"/>
    <property type="molecule type" value="Genomic_DNA"/>
</dbReference>
<dbReference type="PANTHER" id="PTHR13710">
    <property type="entry name" value="DNA HELICASE RECQ FAMILY MEMBER"/>
    <property type="match status" value="1"/>
</dbReference>
<comment type="similarity">
    <text evidence="1">Belongs to the helicase family. RecQ subfamily.</text>
</comment>
<protein>
    <recommendedName>
        <fullName evidence="5">DNA 3'-5' helicase</fullName>
        <ecNumber evidence="5">5.6.2.4</ecNumber>
    </recommendedName>
</protein>
<organism evidence="10 11">
    <name type="scientific">Ephemerocybe angulata</name>
    <dbReference type="NCBI Taxonomy" id="980116"/>
    <lineage>
        <taxon>Eukaryota</taxon>
        <taxon>Fungi</taxon>
        <taxon>Dikarya</taxon>
        <taxon>Basidiomycota</taxon>
        <taxon>Agaricomycotina</taxon>
        <taxon>Agaricomycetes</taxon>
        <taxon>Agaricomycetidae</taxon>
        <taxon>Agaricales</taxon>
        <taxon>Agaricineae</taxon>
        <taxon>Psathyrellaceae</taxon>
        <taxon>Ephemerocybe</taxon>
    </lineage>
</organism>
<gene>
    <name evidence="10" type="ORF">D9611_011743</name>
</gene>
<dbReference type="GO" id="GO:0005694">
    <property type="term" value="C:chromosome"/>
    <property type="evidence" value="ECO:0007669"/>
    <property type="project" value="TreeGrafter"/>
</dbReference>
<feature type="domain" description="Helicase ATP-binding" evidence="8">
    <location>
        <begin position="83"/>
        <end position="265"/>
    </location>
</feature>
<feature type="compositionally biased region" description="Low complexity" evidence="7">
    <location>
        <begin position="703"/>
        <end position="725"/>
    </location>
</feature>
<evidence type="ECO:0000256" key="5">
    <source>
        <dbReference type="ARBA" id="ARBA00034808"/>
    </source>
</evidence>
<evidence type="ECO:0000256" key="1">
    <source>
        <dbReference type="ARBA" id="ARBA00005446"/>
    </source>
</evidence>
<accession>A0A8H5C515</accession>
<feature type="compositionally biased region" description="Basic and acidic residues" evidence="7">
    <location>
        <begin position="451"/>
        <end position="465"/>
    </location>
</feature>
<evidence type="ECO:0000256" key="3">
    <source>
        <dbReference type="ARBA" id="ARBA00022840"/>
    </source>
</evidence>
<dbReference type="InterPro" id="IPR011545">
    <property type="entry name" value="DEAD/DEAH_box_helicase_dom"/>
</dbReference>
<evidence type="ECO:0000259" key="8">
    <source>
        <dbReference type="PROSITE" id="PS51192"/>
    </source>
</evidence>
<evidence type="ECO:0000313" key="11">
    <source>
        <dbReference type="Proteomes" id="UP000541558"/>
    </source>
</evidence>
<dbReference type="GO" id="GO:0043138">
    <property type="term" value="F:3'-5' DNA helicase activity"/>
    <property type="evidence" value="ECO:0007669"/>
    <property type="project" value="UniProtKB-EC"/>
</dbReference>
<evidence type="ECO:0000256" key="6">
    <source>
        <dbReference type="SAM" id="Coils"/>
    </source>
</evidence>
<dbReference type="Gene3D" id="3.40.50.300">
    <property type="entry name" value="P-loop containing nucleotide triphosphate hydrolases"/>
    <property type="match status" value="2"/>
</dbReference>
<dbReference type="InterPro" id="IPR001650">
    <property type="entry name" value="Helicase_C-like"/>
</dbReference>
<keyword evidence="6" id="KW-0175">Coiled coil</keyword>
<dbReference type="PROSITE" id="PS51192">
    <property type="entry name" value="HELICASE_ATP_BIND_1"/>
    <property type="match status" value="1"/>
</dbReference>
<proteinExistence type="inferred from homology"/>
<evidence type="ECO:0000256" key="2">
    <source>
        <dbReference type="ARBA" id="ARBA00022741"/>
    </source>
</evidence>
<evidence type="ECO:0000259" key="9">
    <source>
        <dbReference type="PROSITE" id="PS51194"/>
    </source>
</evidence>
<feature type="region of interest" description="Disordered" evidence="7">
    <location>
        <begin position="685"/>
        <end position="725"/>
    </location>
</feature>
<dbReference type="SUPFAM" id="SSF52540">
    <property type="entry name" value="P-loop containing nucleoside triphosphate hydrolases"/>
    <property type="match status" value="1"/>
</dbReference>
<dbReference type="OrthoDB" id="5952536at2759"/>
<dbReference type="InterPro" id="IPR014001">
    <property type="entry name" value="Helicase_ATP-bd"/>
</dbReference>
<dbReference type="AlphaFoldDB" id="A0A8H5C515"/>
<evidence type="ECO:0000256" key="7">
    <source>
        <dbReference type="SAM" id="MobiDB-lite"/>
    </source>
</evidence>
<dbReference type="Proteomes" id="UP000541558">
    <property type="component" value="Unassembled WGS sequence"/>
</dbReference>
<dbReference type="SMART" id="SM00490">
    <property type="entry name" value="HELICc"/>
    <property type="match status" value="1"/>
</dbReference>
<dbReference type="EC" id="5.6.2.4" evidence="5"/>
<dbReference type="GO" id="GO:0005737">
    <property type="term" value="C:cytoplasm"/>
    <property type="evidence" value="ECO:0007669"/>
    <property type="project" value="TreeGrafter"/>
</dbReference>
<reference evidence="10 11" key="1">
    <citation type="journal article" date="2020" name="ISME J.">
        <title>Uncovering the hidden diversity of litter-decomposition mechanisms in mushroom-forming fungi.</title>
        <authorList>
            <person name="Floudas D."/>
            <person name="Bentzer J."/>
            <person name="Ahren D."/>
            <person name="Johansson T."/>
            <person name="Persson P."/>
            <person name="Tunlid A."/>
        </authorList>
    </citation>
    <scope>NUCLEOTIDE SEQUENCE [LARGE SCALE GENOMIC DNA]</scope>
    <source>
        <strain evidence="10 11">CBS 175.51</strain>
    </source>
</reference>
<dbReference type="GO" id="GO:0003676">
    <property type="term" value="F:nucleic acid binding"/>
    <property type="evidence" value="ECO:0007669"/>
    <property type="project" value="InterPro"/>
</dbReference>
<dbReference type="PANTHER" id="PTHR13710:SF154">
    <property type="entry name" value="RECQ HELICASE, PUTATIVE (AFU_ORTHOLOGUE AFUA_6G14720)-RELATED"/>
    <property type="match status" value="1"/>
</dbReference>
<name>A0A8H5C515_9AGAR</name>
<comment type="catalytic activity">
    <reaction evidence="4">
        <text>Couples ATP hydrolysis with the unwinding of duplex DNA by translocating in the 3'-5' direction.</text>
        <dbReference type="EC" id="5.6.2.4"/>
    </reaction>
</comment>
<evidence type="ECO:0000313" key="10">
    <source>
        <dbReference type="EMBL" id="KAF5335284.1"/>
    </source>
</evidence>